<sequence>MMWKYHRFALPPIFPVNTFLLLRRYPYYPPGRHPGRRGAPGRYRERRNRRPHRQSGRLRIRRGRRRAAARPRDEVADEAPADEEPEQTAPRLTARRTGRLAGALTRAGGDTGSAAVCGGGRWSGC</sequence>
<proteinExistence type="predicted"/>
<feature type="compositionally biased region" description="Acidic residues" evidence="1">
    <location>
        <begin position="75"/>
        <end position="86"/>
    </location>
</feature>
<evidence type="ECO:0000313" key="3">
    <source>
        <dbReference type="EnsemblFungi" id="EJT78115"/>
    </source>
</evidence>
<organism evidence="2">
    <name type="scientific">Gaeumannomyces tritici (strain R3-111a-1)</name>
    <name type="common">Wheat and barley take-all root rot fungus</name>
    <name type="synonym">Gaeumannomyces graminis var. tritici</name>
    <dbReference type="NCBI Taxonomy" id="644352"/>
    <lineage>
        <taxon>Eukaryota</taxon>
        <taxon>Fungi</taxon>
        <taxon>Dikarya</taxon>
        <taxon>Ascomycota</taxon>
        <taxon>Pezizomycotina</taxon>
        <taxon>Sordariomycetes</taxon>
        <taxon>Sordariomycetidae</taxon>
        <taxon>Magnaporthales</taxon>
        <taxon>Magnaporthaceae</taxon>
        <taxon>Gaeumannomyces</taxon>
    </lineage>
</organism>
<dbReference type="EnsemblFungi" id="EJT78115">
    <property type="protein sequence ID" value="EJT78115"/>
    <property type="gene ID" value="GGTG_03218"/>
</dbReference>
<dbReference type="Proteomes" id="UP000006039">
    <property type="component" value="Unassembled WGS sequence"/>
</dbReference>
<dbReference type="RefSeq" id="XP_009219260.1">
    <property type="nucleotide sequence ID" value="XM_009220996.1"/>
</dbReference>
<reference evidence="4" key="1">
    <citation type="submission" date="2010-07" db="EMBL/GenBank/DDBJ databases">
        <title>The genome sequence of Gaeumannomyces graminis var. tritici strain R3-111a-1.</title>
        <authorList>
            <consortium name="The Broad Institute Genome Sequencing Platform"/>
            <person name="Ma L.-J."/>
            <person name="Dead R."/>
            <person name="Young S."/>
            <person name="Zeng Q."/>
            <person name="Koehrsen M."/>
            <person name="Alvarado L."/>
            <person name="Berlin A."/>
            <person name="Chapman S.B."/>
            <person name="Chen Z."/>
            <person name="Freedman E."/>
            <person name="Gellesch M."/>
            <person name="Goldberg J."/>
            <person name="Griggs A."/>
            <person name="Gujja S."/>
            <person name="Heilman E.R."/>
            <person name="Heiman D."/>
            <person name="Hepburn T."/>
            <person name="Howarth C."/>
            <person name="Jen D."/>
            <person name="Larson L."/>
            <person name="Mehta T."/>
            <person name="Neiman D."/>
            <person name="Pearson M."/>
            <person name="Roberts A."/>
            <person name="Saif S."/>
            <person name="Shea T."/>
            <person name="Shenoy N."/>
            <person name="Sisk P."/>
            <person name="Stolte C."/>
            <person name="Sykes S."/>
            <person name="Walk T."/>
            <person name="White J."/>
            <person name="Yandava C."/>
            <person name="Haas B."/>
            <person name="Nusbaum C."/>
            <person name="Birren B."/>
        </authorList>
    </citation>
    <scope>NUCLEOTIDE SEQUENCE [LARGE SCALE GENOMIC DNA]</scope>
    <source>
        <strain evidence="4">R3-111a-1</strain>
    </source>
</reference>
<accession>J3NPL0</accession>
<feature type="region of interest" description="Disordered" evidence="1">
    <location>
        <begin position="27"/>
        <end position="125"/>
    </location>
</feature>
<feature type="compositionally biased region" description="Basic residues" evidence="1">
    <location>
        <begin position="44"/>
        <end position="69"/>
    </location>
</feature>
<evidence type="ECO:0000313" key="2">
    <source>
        <dbReference type="EMBL" id="EJT78115.1"/>
    </source>
</evidence>
<name>J3NPL0_GAET3</name>
<reference evidence="2" key="3">
    <citation type="submission" date="2010-09" db="EMBL/GenBank/DDBJ databases">
        <title>Annotation of Gaeumannomyces graminis var. tritici R3-111a-1.</title>
        <authorList>
            <consortium name="The Broad Institute Genome Sequencing Platform"/>
            <person name="Ma L.-J."/>
            <person name="Dead R."/>
            <person name="Young S.K."/>
            <person name="Zeng Q."/>
            <person name="Gargeya S."/>
            <person name="Fitzgerald M."/>
            <person name="Haas B."/>
            <person name="Abouelleil A."/>
            <person name="Alvarado L."/>
            <person name="Arachchi H.M."/>
            <person name="Berlin A."/>
            <person name="Brown A."/>
            <person name="Chapman S.B."/>
            <person name="Chen Z."/>
            <person name="Dunbar C."/>
            <person name="Freedman E."/>
            <person name="Gearin G."/>
            <person name="Gellesch M."/>
            <person name="Goldberg J."/>
            <person name="Griggs A."/>
            <person name="Gujja S."/>
            <person name="Heiman D."/>
            <person name="Howarth C."/>
            <person name="Larson L."/>
            <person name="Lui A."/>
            <person name="MacDonald P.J.P."/>
            <person name="Mehta T."/>
            <person name="Montmayeur A."/>
            <person name="Murphy C."/>
            <person name="Neiman D."/>
            <person name="Pearson M."/>
            <person name="Priest M."/>
            <person name="Roberts A."/>
            <person name="Saif S."/>
            <person name="Shea T."/>
            <person name="Shenoy N."/>
            <person name="Sisk P."/>
            <person name="Stolte C."/>
            <person name="Sykes S."/>
            <person name="Yandava C."/>
            <person name="Wortman J."/>
            <person name="Nusbaum C."/>
            <person name="Birren B."/>
        </authorList>
    </citation>
    <scope>NUCLEOTIDE SEQUENCE</scope>
    <source>
        <strain evidence="2">R3-111a-1</strain>
    </source>
</reference>
<feature type="compositionally biased region" description="Low complexity" evidence="1">
    <location>
        <begin position="99"/>
        <end position="108"/>
    </location>
</feature>
<protein>
    <submittedName>
        <fullName evidence="2 3">Uncharacterized protein</fullName>
    </submittedName>
</protein>
<dbReference type="VEuPathDB" id="FungiDB:GGTG_03218"/>
<gene>
    <name evidence="3" type="primary">20343676</name>
    <name evidence="2" type="ORF">GGTG_03218</name>
</gene>
<dbReference type="EMBL" id="GL385396">
    <property type="protein sequence ID" value="EJT78115.1"/>
    <property type="molecule type" value="Genomic_DNA"/>
</dbReference>
<evidence type="ECO:0000313" key="4">
    <source>
        <dbReference type="Proteomes" id="UP000006039"/>
    </source>
</evidence>
<dbReference type="GeneID" id="20343676"/>
<reference evidence="3" key="5">
    <citation type="submission" date="2018-04" db="UniProtKB">
        <authorList>
            <consortium name="EnsemblFungi"/>
        </authorList>
    </citation>
    <scope>IDENTIFICATION</scope>
    <source>
        <strain evidence="3">R3-111a-1</strain>
    </source>
</reference>
<keyword evidence="4" id="KW-1185">Reference proteome</keyword>
<dbReference type="HOGENOM" id="CLU_1992787_0_0_1"/>
<evidence type="ECO:0000256" key="1">
    <source>
        <dbReference type="SAM" id="MobiDB-lite"/>
    </source>
</evidence>
<dbReference type="AlphaFoldDB" id="J3NPL0"/>
<reference evidence="3" key="4">
    <citation type="journal article" date="2015" name="G3 (Bethesda)">
        <title>Genome sequences of three phytopathogenic species of the Magnaporthaceae family of fungi.</title>
        <authorList>
            <person name="Okagaki L.H."/>
            <person name="Nunes C.C."/>
            <person name="Sailsbery J."/>
            <person name="Clay B."/>
            <person name="Brown D."/>
            <person name="John T."/>
            <person name="Oh Y."/>
            <person name="Young N."/>
            <person name="Fitzgerald M."/>
            <person name="Haas B.J."/>
            <person name="Zeng Q."/>
            <person name="Young S."/>
            <person name="Adiconis X."/>
            <person name="Fan L."/>
            <person name="Levin J.Z."/>
            <person name="Mitchell T.K."/>
            <person name="Okubara P.A."/>
            <person name="Farman M.L."/>
            <person name="Kohn L.M."/>
            <person name="Birren B."/>
            <person name="Ma L.-J."/>
            <person name="Dean R.A."/>
        </authorList>
    </citation>
    <scope>NUCLEOTIDE SEQUENCE</scope>
    <source>
        <strain evidence="3">R3-111a-1</strain>
    </source>
</reference>
<reference evidence="2" key="2">
    <citation type="submission" date="2010-07" db="EMBL/GenBank/DDBJ databases">
        <authorList>
            <consortium name="The Broad Institute Genome Sequencing Platform"/>
            <consortium name="Broad Institute Genome Sequencing Center for Infectious Disease"/>
            <person name="Ma L.-J."/>
            <person name="Dead R."/>
            <person name="Young S."/>
            <person name="Zeng Q."/>
            <person name="Koehrsen M."/>
            <person name="Alvarado L."/>
            <person name="Berlin A."/>
            <person name="Chapman S.B."/>
            <person name="Chen Z."/>
            <person name="Freedman E."/>
            <person name="Gellesch M."/>
            <person name="Goldberg J."/>
            <person name="Griggs A."/>
            <person name="Gujja S."/>
            <person name="Heilman E.R."/>
            <person name="Heiman D."/>
            <person name="Hepburn T."/>
            <person name="Howarth C."/>
            <person name="Jen D."/>
            <person name="Larson L."/>
            <person name="Mehta T."/>
            <person name="Neiman D."/>
            <person name="Pearson M."/>
            <person name="Roberts A."/>
            <person name="Saif S."/>
            <person name="Shea T."/>
            <person name="Shenoy N."/>
            <person name="Sisk P."/>
            <person name="Stolte C."/>
            <person name="Sykes S."/>
            <person name="Walk T."/>
            <person name="White J."/>
            <person name="Yandava C."/>
            <person name="Haas B."/>
            <person name="Nusbaum C."/>
            <person name="Birren B."/>
        </authorList>
    </citation>
    <scope>NUCLEOTIDE SEQUENCE</scope>
    <source>
        <strain evidence="2">R3-111a-1</strain>
    </source>
</reference>